<dbReference type="InterPro" id="IPR019200">
    <property type="entry name" value="ATP_adenylylTrfase_C"/>
</dbReference>
<dbReference type="GO" id="GO:0005524">
    <property type="term" value="F:ATP binding"/>
    <property type="evidence" value="ECO:0007669"/>
    <property type="project" value="InterPro"/>
</dbReference>
<evidence type="ECO:0000256" key="7">
    <source>
        <dbReference type="SAM" id="Phobius"/>
    </source>
</evidence>
<dbReference type="PANTHER" id="PTHR38420">
    <property type="entry name" value="AP-4-A PHOSPHORYLASE II"/>
    <property type="match status" value="1"/>
</dbReference>
<dbReference type="InterPro" id="IPR036265">
    <property type="entry name" value="HIT-like_sf"/>
</dbReference>
<dbReference type="GO" id="GO:0003877">
    <property type="term" value="F:ATP:ADP adenylyltransferase activity"/>
    <property type="evidence" value="ECO:0007669"/>
    <property type="project" value="InterPro"/>
</dbReference>
<dbReference type="GO" id="GO:0005789">
    <property type="term" value="C:endoplasmic reticulum membrane"/>
    <property type="evidence" value="ECO:0007669"/>
    <property type="project" value="UniProtKB-SubCell"/>
</dbReference>
<keyword evidence="5 7" id="KW-0472">Membrane</keyword>
<evidence type="ECO:0000256" key="4">
    <source>
        <dbReference type="ARBA" id="ARBA00022989"/>
    </source>
</evidence>
<protein>
    <submittedName>
        <fullName evidence="10">Uncharacterized protein</fullName>
    </submittedName>
</protein>
<dbReference type="AlphaFoldDB" id="A0A423VMN0"/>
<accession>A0A423VMN0</accession>
<feature type="domain" description="ATP adenylyltransferase C-terminal" evidence="8">
    <location>
        <begin position="554"/>
        <end position="698"/>
    </location>
</feature>
<name>A0A423VMN0_CYTCH</name>
<dbReference type="Proteomes" id="UP000284375">
    <property type="component" value="Unassembled WGS sequence"/>
</dbReference>
<keyword evidence="3" id="KW-0256">Endoplasmic reticulum</keyword>
<evidence type="ECO:0000256" key="6">
    <source>
        <dbReference type="SAM" id="MobiDB-lite"/>
    </source>
</evidence>
<dbReference type="InterPro" id="IPR043171">
    <property type="entry name" value="Ap4A_phos1/2-like"/>
</dbReference>
<feature type="transmembrane region" description="Helical" evidence="7">
    <location>
        <begin position="129"/>
        <end position="147"/>
    </location>
</feature>
<feature type="transmembrane region" description="Helical" evidence="7">
    <location>
        <begin position="69"/>
        <end position="87"/>
    </location>
</feature>
<sequence>MDDSPARNTRARAKKMTNGASPSPSPTATTFDEATPELFRTTTTDNNNNNNNNTRPRNPPFLPTPIETVLLAAYPILLTFGTLFSVLDPTVRNAAYDPAQQAHVQDAALSPSYFARKSNVFNVFFVKRGWAWVTLAFFAFLFTHPATAGAARVRGLIRWGLVTAWWVLVTQWCFGPAIIDRSFRFTGGKCEVAGARIEEGEAGGRDFVTGLACKAAGGRWSGGHDISGHVFLLVLGSYFLLQEVGWAYLNHWQRRAGVGGGNGAAVAVRDDRSVIMHDGAVKSAAVESERHVDAVEGRVVTAWEALGLGGKVAAAVVAMSWWMILMTAIYFHTWIEKATATAQLFYGSVLNTTTTTPQTGQRMLRKIIMGPNNYRPYTPKLPELVKSRFNNAKANGDINFYPTQVAVLKPESIPKFFDPFEKPLLSTIVDSVGDDHQLILNKFAIVPEHFLLVTNRFEPQTGLLERGDLRATYNCIRAYEAEGREVFVFFNSGPHSGASQPHRHLQLLPVERMRDGLGDDGDGDGDGGAGGWAVLADRLVAADKGDDSGSGALLPFVTFSERLSADMGHRALRLAYLRLYRKACRAVGGDATPQKGRGAGTSAEEKGEWDSLGEDEEEEEEEAKISYNLAMTRDAMVICPRVAEGDVVRDKDGKEVGRLALNGTVLAGTALVKSQAEWDALREDGGRQLWDILGKIGVRPGDGTRGGDAA</sequence>
<keyword evidence="11" id="KW-1185">Reference proteome</keyword>
<reference evidence="10 11" key="1">
    <citation type="submission" date="2015-09" db="EMBL/GenBank/DDBJ databases">
        <title>Host preference determinants of Valsa canker pathogens revealed by comparative genomics.</title>
        <authorList>
            <person name="Yin Z."/>
            <person name="Huang L."/>
        </authorList>
    </citation>
    <scope>NUCLEOTIDE SEQUENCE [LARGE SCALE GENOMIC DNA]</scope>
    <source>
        <strain evidence="10 11">YSFL</strain>
    </source>
</reference>
<evidence type="ECO:0000256" key="5">
    <source>
        <dbReference type="ARBA" id="ARBA00023136"/>
    </source>
</evidence>
<feature type="compositionally biased region" description="Acidic residues" evidence="6">
    <location>
        <begin position="611"/>
        <end position="622"/>
    </location>
</feature>
<dbReference type="Pfam" id="PF09830">
    <property type="entry name" value="ATP_transf"/>
    <property type="match status" value="1"/>
</dbReference>
<evidence type="ECO:0000259" key="9">
    <source>
        <dbReference type="Pfam" id="PF19327"/>
    </source>
</evidence>
<dbReference type="InterPro" id="IPR009163">
    <property type="entry name" value="Ap4A_phos1/2"/>
</dbReference>
<feature type="transmembrane region" description="Helical" evidence="7">
    <location>
        <begin position="230"/>
        <end position="249"/>
    </location>
</feature>
<dbReference type="GO" id="GO:0010945">
    <property type="term" value="F:coenzyme A diphosphatase activity"/>
    <property type="evidence" value="ECO:0007669"/>
    <property type="project" value="InterPro"/>
</dbReference>
<dbReference type="GO" id="GO:0009117">
    <property type="term" value="P:nucleotide metabolic process"/>
    <property type="evidence" value="ECO:0007669"/>
    <property type="project" value="InterPro"/>
</dbReference>
<dbReference type="GO" id="GO:0019915">
    <property type="term" value="P:lipid storage"/>
    <property type="evidence" value="ECO:0007669"/>
    <property type="project" value="InterPro"/>
</dbReference>
<evidence type="ECO:0000259" key="8">
    <source>
        <dbReference type="Pfam" id="PF09830"/>
    </source>
</evidence>
<feature type="compositionally biased region" description="Polar residues" evidence="6">
    <location>
        <begin position="18"/>
        <end position="32"/>
    </location>
</feature>
<feature type="region of interest" description="Disordered" evidence="6">
    <location>
        <begin position="1"/>
        <end position="61"/>
    </location>
</feature>
<dbReference type="InterPro" id="IPR045759">
    <property type="entry name" value="Ap4A_phos1/2_N"/>
</dbReference>
<dbReference type="PANTHER" id="PTHR38420:SF3">
    <property type="entry name" value="5',5'''-P-1,P-4-TETRAPHOSPHATE PHOSPHORYLASE 2"/>
    <property type="match status" value="1"/>
</dbReference>
<dbReference type="OrthoDB" id="5579088at2759"/>
<dbReference type="InterPro" id="IPR019388">
    <property type="entry name" value="FIT"/>
</dbReference>
<evidence type="ECO:0000256" key="3">
    <source>
        <dbReference type="ARBA" id="ARBA00022824"/>
    </source>
</evidence>
<organism evidence="10 11">
    <name type="scientific">Cytospora chrysosperma</name>
    <name type="common">Cytospora canker fungus</name>
    <name type="synonym">Sphaeria chrysosperma</name>
    <dbReference type="NCBI Taxonomy" id="252740"/>
    <lineage>
        <taxon>Eukaryota</taxon>
        <taxon>Fungi</taxon>
        <taxon>Dikarya</taxon>
        <taxon>Ascomycota</taxon>
        <taxon>Pezizomycotina</taxon>
        <taxon>Sordariomycetes</taxon>
        <taxon>Sordariomycetidae</taxon>
        <taxon>Diaporthales</taxon>
        <taxon>Cytosporaceae</taxon>
        <taxon>Cytospora</taxon>
    </lineage>
</organism>
<dbReference type="SUPFAM" id="SSF54197">
    <property type="entry name" value="HIT-like"/>
    <property type="match status" value="1"/>
</dbReference>
<evidence type="ECO:0000313" key="10">
    <source>
        <dbReference type="EMBL" id="ROV92269.1"/>
    </source>
</evidence>
<dbReference type="EMBL" id="LJZO01000038">
    <property type="protein sequence ID" value="ROV92269.1"/>
    <property type="molecule type" value="Genomic_DNA"/>
</dbReference>
<dbReference type="Pfam" id="PF19327">
    <property type="entry name" value="Ap4A_phos_N"/>
    <property type="match status" value="1"/>
</dbReference>
<dbReference type="Pfam" id="PF10261">
    <property type="entry name" value="FIT"/>
    <property type="match status" value="1"/>
</dbReference>
<evidence type="ECO:0000313" key="11">
    <source>
        <dbReference type="Proteomes" id="UP000284375"/>
    </source>
</evidence>
<evidence type="ECO:0000256" key="1">
    <source>
        <dbReference type="ARBA" id="ARBA00004477"/>
    </source>
</evidence>
<feature type="region of interest" description="Disordered" evidence="6">
    <location>
        <begin position="589"/>
        <end position="623"/>
    </location>
</feature>
<feature type="compositionally biased region" description="Low complexity" evidence="6">
    <location>
        <begin position="40"/>
        <end position="56"/>
    </location>
</feature>
<feature type="transmembrane region" description="Helical" evidence="7">
    <location>
        <begin position="159"/>
        <end position="179"/>
    </location>
</feature>
<comment type="subcellular location">
    <subcellularLocation>
        <location evidence="1">Endoplasmic reticulum membrane</location>
        <topology evidence="1">Multi-pass membrane protein</topology>
    </subcellularLocation>
</comment>
<proteinExistence type="predicted"/>
<comment type="caution">
    <text evidence="10">The sequence shown here is derived from an EMBL/GenBank/DDBJ whole genome shotgun (WGS) entry which is preliminary data.</text>
</comment>
<feature type="transmembrane region" description="Helical" evidence="7">
    <location>
        <begin position="312"/>
        <end position="335"/>
    </location>
</feature>
<feature type="domain" description="Ap4A phosphorylase 1/2 N-terminal" evidence="9">
    <location>
        <begin position="417"/>
        <end position="511"/>
    </location>
</feature>
<evidence type="ECO:0000256" key="2">
    <source>
        <dbReference type="ARBA" id="ARBA00022692"/>
    </source>
</evidence>
<keyword evidence="4 7" id="KW-1133">Transmembrane helix</keyword>
<dbReference type="Gene3D" id="3.30.428.70">
    <property type="match status" value="1"/>
</dbReference>
<keyword evidence="2 7" id="KW-0812">Transmembrane</keyword>
<dbReference type="STRING" id="252740.A0A423VMN0"/>
<gene>
    <name evidence="10" type="ORF">VSDG_07271</name>
</gene>